<organism evidence="1 2">
    <name type="scientific">Araneus ventricosus</name>
    <name type="common">Orbweaver spider</name>
    <name type="synonym">Epeira ventricosa</name>
    <dbReference type="NCBI Taxonomy" id="182803"/>
    <lineage>
        <taxon>Eukaryota</taxon>
        <taxon>Metazoa</taxon>
        <taxon>Ecdysozoa</taxon>
        <taxon>Arthropoda</taxon>
        <taxon>Chelicerata</taxon>
        <taxon>Arachnida</taxon>
        <taxon>Araneae</taxon>
        <taxon>Araneomorphae</taxon>
        <taxon>Entelegynae</taxon>
        <taxon>Araneoidea</taxon>
        <taxon>Araneidae</taxon>
        <taxon>Araneus</taxon>
    </lineage>
</organism>
<accession>A0A4Y2SIW3</accession>
<dbReference type="Proteomes" id="UP000499080">
    <property type="component" value="Unassembled WGS sequence"/>
</dbReference>
<name>A0A4Y2SIW3_ARAVE</name>
<evidence type="ECO:0000313" key="1">
    <source>
        <dbReference type="EMBL" id="GBN88198.1"/>
    </source>
</evidence>
<gene>
    <name evidence="1" type="ORF">AVEN_12932_1</name>
</gene>
<comment type="caution">
    <text evidence="1">The sequence shown here is derived from an EMBL/GenBank/DDBJ whole genome shotgun (WGS) entry which is preliminary data.</text>
</comment>
<sequence length="93" mass="10934">MCRLCSIHPLELAHMPSKIEKYREHLRPLLEGLRPEYHVTSFTMNWRGVLAEPTIRHMTGWGYIRKKDIKILSVRALIGARIAWNMFSCLTSR</sequence>
<keyword evidence="2" id="KW-1185">Reference proteome</keyword>
<dbReference type="OrthoDB" id="8197512at2759"/>
<dbReference type="EMBL" id="BGPR01022156">
    <property type="protein sequence ID" value="GBN88198.1"/>
    <property type="molecule type" value="Genomic_DNA"/>
</dbReference>
<reference evidence="1 2" key="1">
    <citation type="journal article" date="2019" name="Sci. Rep.">
        <title>Orb-weaving spider Araneus ventricosus genome elucidates the spidroin gene catalogue.</title>
        <authorList>
            <person name="Kono N."/>
            <person name="Nakamura H."/>
            <person name="Ohtoshi R."/>
            <person name="Moran D.A.P."/>
            <person name="Shinohara A."/>
            <person name="Yoshida Y."/>
            <person name="Fujiwara M."/>
            <person name="Mori M."/>
            <person name="Tomita M."/>
            <person name="Arakawa K."/>
        </authorList>
    </citation>
    <scope>NUCLEOTIDE SEQUENCE [LARGE SCALE GENOMIC DNA]</scope>
</reference>
<evidence type="ECO:0000313" key="2">
    <source>
        <dbReference type="Proteomes" id="UP000499080"/>
    </source>
</evidence>
<proteinExistence type="predicted"/>
<dbReference type="AlphaFoldDB" id="A0A4Y2SIW3"/>
<protein>
    <submittedName>
        <fullName evidence="1">Uncharacterized protein</fullName>
    </submittedName>
</protein>